<dbReference type="Gene3D" id="2.60.40.2880">
    <property type="entry name" value="MmpS1-5, C-terminal soluble domain"/>
    <property type="match status" value="1"/>
</dbReference>
<gene>
    <name evidence="1" type="ORF">UK23_19190</name>
</gene>
<proteinExistence type="predicted"/>
<keyword evidence="2" id="KW-1185">Reference proteome</keyword>
<evidence type="ECO:0000313" key="2">
    <source>
        <dbReference type="Proteomes" id="UP000033393"/>
    </source>
</evidence>
<reference evidence="1 2" key="1">
    <citation type="submission" date="2015-02" db="EMBL/GenBank/DDBJ databases">
        <authorList>
            <person name="Ju K.-S."/>
            <person name="Doroghazi J.R."/>
            <person name="Metcalf W."/>
        </authorList>
    </citation>
    <scope>NUCLEOTIDE SEQUENCE [LARGE SCALE GENOMIC DNA]</scope>
    <source>
        <strain evidence="1 2">NRRL B-16140</strain>
    </source>
</reference>
<name>A0A0F0GWC8_LENAE</name>
<dbReference type="AlphaFoldDB" id="A0A0F0GWC8"/>
<organism evidence="1 2">
    <name type="scientific">Lentzea aerocolonigenes</name>
    <name type="common">Lechevalieria aerocolonigenes</name>
    <name type="synonym">Saccharothrix aerocolonigenes</name>
    <dbReference type="NCBI Taxonomy" id="68170"/>
    <lineage>
        <taxon>Bacteria</taxon>
        <taxon>Bacillati</taxon>
        <taxon>Actinomycetota</taxon>
        <taxon>Actinomycetes</taxon>
        <taxon>Pseudonocardiales</taxon>
        <taxon>Pseudonocardiaceae</taxon>
        <taxon>Lentzea</taxon>
    </lineage>
</organism>
<accession>A0A0F0GWC8</accession>
<dbReference type="PATRIC" id="fig|68170.10.peg.4739"/>
<evidence type="ECO:0000313" key="1">
    <source>
        <dbReference type="EMBL" id="KJK47769.1"/>
    </source>
</evidence>
<dbReference type="STRING" id="68170.GCA_000974445_06140"/>
<dbReference type="InterPro" id="IPR038468">
    <property type="entry name" value="MmpS_C"/>
</dbReference>
<protein>
    <submittedName>
        <fullName evidence="1">Uncharacterized protein</fullName>
    </submittedName>
</protein>
<dbReference type="EMBL" id="JYJG01000125">
    <property type="protein sequence ID" value="KJK47769.1"/>
    <property type="molecule type" value="Genomic_DNA"/>
</dbReference>
<comment type="caution">
    <text evidence="1">The sequence shown here is derived from an EMBL/GenBank/DDBJ whole genome shotgun (WGS) entry which is preliminary data.</text>
</comment>
<sequence length="100" mass="10539">MGLLLVGSAGCAAVPDIRVVVEGSGTTDRLTYSFPGDEERTLRNPDLPFERVGAREGRVLIRAEGVHGELTCKIIINGREVRSATSTTGAALACDHSMAV</sequence>
<dbReference type="Proteomes" id="UP000033393">
    <property type="component" value="Unassembled WGS sequence"/>
</dbReference>